<dbReference type="EMBL" id="KZ824277">
    <property type="protein sequence ID" value="RAL13853.1"/>
    <property type="molecule type" value="Genomic_DNA"/>
</dbReference>
<dbReference type="RefSeq" id="XP_025553007.1">
    <property type="nucleotide sequence ID" value="XM_025696865.1"/>
</dbReference>
<keyword evidence="3" id="KW-1185">Reference proteome</keyword>
<dbReference type="STRING" id="1450537.A0A395I2G3"/>
<sequence length="160" mass="18051">MAESTCGCAMVSVCPQRSSLTFLSVESSFQSLQSFRIADLSTDTDLKTNITKSNERESLFPEIYLIPESLMGLLSQTMVNEQELLHRDTFLNADILMHLNSRAKVVEQQILSWKPTSSDVSMREEGTGQTNGEETGRNASEYMALAVHQSLILFYYRRVQ</sequence>
<dbReference type="AlphaFoldDB" id="A0A395I2G3"/>
<protein>
    <submittedName>
        <fullName evidence="2">Uncharacterized protein</fullName>
    </submittedName>
</protein>
<dbReference type="Pfam" id="PF11951">
    <property type="entry name" value="Fungal_trans_2"/>
    <property type="match status" value="1"/>
</dbReference>
<dbReference type="GeneID" id="37201154"/>
<gene>
    <name evidence="2" type="ORF">BO97DRAFT_423236</name>
</gene>
<evidence type="ECO:0000313" key="3">
    <source>
        <dbReference type="Proteomes" id="UP000248961"/>
    </source>
</evidence>
<dbReference type="OrthoDB" id="3477330at2759"/>
<dbReference type="VEuPathDB" id="FungiDB:BO97DRAFT_423236"/>
<dbReference type="Proteomes" id="UP000248961">
    <property type="component" value="Unassembled WGS sequence"/>
</dbReference>
<dbReference type="InterPro" id="IPR021858">
    <property type="entry name" value="Fun_TF"/>
</dbReference>
<proteinExistence type="predicted"/>
<organism evidence="2 3">
    <name type="scientific">Aspergillus homomorphus (strain CBS 101889)</name>
    <dbReference type="NCBI Taxonomy" id="1450537"/>
    <lineage>
        <taxon>Eukaryota</taxon>
        <taxon>Fungi</taxon>
        <taxon>Dikarya</taxon>
        <taxon>Ascomycota</taxon>
        <taxon>Pezizomycotina</taxon>
        <taxon>Eurotiomycetes</taxon>
        <taxon>Eurotiomycetidae</taxon>
        <taxon>Eurotiales</taxon>
        <taxon>Aspergillaceae</taxon>
        <taxon>Aspergillus</taxon>
        <taxon>Aspergillus subgen. Circumdati</taxon>
    </lineage>
</organism>
<evidence type="ECO:0000313" key="2">
    <source>
        <dbReference type="EMBL" id="RAL13853.1"/>
    </source>
</evidence>
<feature type="region of interest" description="Disordered" evidence="1">
    <location>
        <begin position="116"/>
        <end position="136"/>
    </location>
</feature>
<reference evidence="2 3" key="1">
    <citation type="submission" date="2018-02" db="EMBL/GenBank/DDBJ databases">
        <title>The genomes of Aspergillus section Nigri reveals drivers in fungal speciation.</title>
        <authorList>
            <consortium name="DOE Joint Genome Institute"/>
            <person name="Vesth T.C."/>
            <person name="Nybo J."/>
            <person name="Theobald S."/>
            <person name="Brandl J."/>
            <person name="Frisvad J.C."/>
            <person name="Nielsen K.F."/>
            <person name="Lyhne E.K."/>
            <person name="Kogle M.E."/>
            <person name="Kuo A."/>
            <person name="Riley R."/>
            <person name="Clum A."/>
            <person name="Nolan M."/>
            <person name="Lipzen A."/>
            <person name="Salamov A."/>
            <person name="Henrissat B."/>
            <person name="Wiebenga A."/>
            <person name="De vries R.P."/>
            <person name="Grigoriev I.V."/>
            <person name="Mortensen U.H."/>
            <person name="Andersen M.R."/>
            <person name="Baker S.E."/>
        </authorList>
    </citation>
    <scope>NUCLEOTIDE SEQUENCE [LARGE SCALE GENOMIC DNA]</scope>
    <source>
        <strain evidence="2 3">CBS 101889</strain>
    </source>
</reference>
<accession>A0A395I2G3</accession>
<evidence type="ECO:0000256" key="1">
    <source>
        <dbReference type="SAM" id="MobiDB-lite"/>
    </source>
</evidence>
<name>A0A395I2G3_ASPHC</name>